<sequence>MVRRRKQEQSQDEVESEETTPDVRANGPWDISEKTPDGDDSYVDLGPLLVRARDAYSIQLPAEGEAGQIASAVLVAEDSALELRAFAATRSGGLWDEVRDDLILEVARLEGECEQVDGLFGPELRVSVPVDLSDGEKGFQPSRIVAVEGPRWLLRGTFLGEVGLNPVDDGPLMDAFKDVIVVRGVEARIPREALLLTLPDNAVATPDEE</sequence>
<dbReference type="Proteomes" id="UP000380867">
    <property type="component" value="Unassembled WGS sequence"/>
</dbReference>
<protein>
    <submittedName>
        <fullName evidence="2">DUF3710 domain-containing protein</fullName>
    </submittedName>
</protein>
<dbReference type="RefSeq" id="WP_149687753.1">
    <property type="nucleotide sequence ID" value="NZ_SDPQ02000001.1"/>
</dbReference>
<dbReference type="AlphaFoldDB" id="A0A5M4FHL1"/>
<evidence type="ECO:0000313" key="2">
    <source>
        <dbReference type="EMBL" id="KAA1399617.1"/>
    </source>
</evidence>
<proteinExistence type="predicted"/>
<dbReference type="OrthoDB" id="8480367at2"/>
<reference evidence="2" key="1">
    <citation type="submission" date="2019-09" db="EMBL/GenBank/DDBJ databases">
        <authorList>
            <person name="Li J."/>
        </authorList>
    </citation>
    <scope>NUCLEOTIDE SEQUENCE [LARGE SCALE GENOMIC DNA]</scope>
    <source>
        <strain evidence="2">JCM 14732</strain>
    </source>
</reference>
<gene>
    <name evidence="2" type="ORF">ESP70_002305</name>
</gene>
<dbReference type="Pfam" id="PF12502">
    <property type="entry name" value="DUF3710"/>
    <property type="match status" value="1"/>
</dbReference>
<evidence type="ECO:0000256" key="1">
    <source>
        <dbReference type="SAM" id="MobiDB-lite"/>
    </source>
</evidence>
<organism evidence="2 3">
    <name type="scientific">Aeromicrobium ginsengisoli</name>
    <dbReference type="NCBI Taxonomy" id="363867"/>
    <lineage>
        <taxon>Bacteria</taxon>
        <taxon>Bacillati</taxon>
        <taxon>Actinomycetota</taxon>
        <taxon>Actinomycetes</taxon>
        <taxon>Propionibacteriales</taxon>
        <taxon>Nocardioidaceae</taxon>
        <taxon>Aeromicrobium</taxon>
    </lineage>
</organism>
<evidence type="ECO:0000313" key="3">
    <source>
        <dbReference type="Proteomes" id="UP000380867"/>
    </source>
</evidence>
<dbReference type="EMBL" id="SDPQ02000001">
    <property type="protein sequence ID" value="KAA1399617.1"/>
    <property type="molecule type" value="Genomic_DNA"/>
</dbReference>
<keyword evidence="3" id="KW-1185">Reference proteome</keyword>
<dbReference type="InterPro" id="IPR022183">
    <property type="entry name" value="DUF3710"/>
</dbReference>
<feature type="region of interest" description="Disordered" evidence="1">
    <location>
        <begin position="1"/>
        <end position="40"/>
    </location>
</feature>
<feature type="compositionally biased region" description="Acidic residues" evidence="1">
    <location>
        <begin position="10"/>
        <end position="20"/>
    </location>
</feature>
<name>A0A5M4FHL1_9ACTN</name>
<comment type="caution">
    <text evidence="2">The sequence shown here is derived from an EMBL/GenBank/DDBJ whole genome shotgun (WGS) entry which is preliminary data.</text>
</comment>
<accession>A0A5M4FHL1</accession>